<feature type="region of interest" description="Disordered" evidence="1">
    <location>
        <begin position="74"/>
        <end position="117"/>
    </location>
</feature>
<comment type="caution">
    <text evidence="2">The sequence shown here is derived from an EMBL/GenBank/DDBJ whole genome shotgun (WGS) entry which is preliminary data.</text>
</comment>
<dbReference type="OMA" id="FEPSDNA"/>
<sequence length="166" mass="19077">MYVLLRFVEDIDNRLHEIPVEDILDFDPRDENDFDNRATHTAQWEDPTSEENSREYVVQILLLAATAEDMAMKRRTKRAPIPRINASDLEDENDDEAAAARKNARQQSELEQQHTSSLRERIRFLEGKVESQLSSGDSAPLMDNDQFILDFSLAPDGLVSTYLQHS</sequence>
<feature type="compositionally biased region" description="Acidic residues" evidence="1">
    <location>
        <begin position="88"/>
        <end position="97"/>
    </location>
</feature>
<dbReference type="EMBL" id="JABSTR010000002">
    <property type="protein sequence ID" value="KAH9364678.1"/>
    <property type="molecule type" value="Genomic_DNA"/>
</dbReference>
<dbReference type="VEuPathDB" id="VectorBase:HLOH_049926"/>
<dbReference type="Proteomes" id="UP000821853">
    <property type="component" value="Chromosome 10"/>
</dbReference>
<protein>
    <submittedName>
        <fullName evidence="2">Uncharacterized protein</fullName>
    </submittedName>
</protein>
<evidence type="ECO:0000313" key="3">
    <source>
        <dbReference type="Proteomes" id="UP000821853"/>
    </source>
</evidence>
<dbReference type="AlphaFoldDB" id="A0A9J6FEK0"/>
<reference evidence="2 3" key="1">
    <citation type="journal article" date="2020" name="Cell">
        <title>Large-Scale Comparative Analyses of Tick Genomes Elucidate Their Genetic Diversity and Vector Capacities.</title>
        <authorList>
            <consortium name="Tick Genome and Microbiome Consortium (TIGMIC)"/>
            <person name="Jia N."/>
            <person name="Wang J."/>
            <person name="Shi W."/>
            <person name="Du L."/>
            <person name="Sun Y."/>
            <person name="Zhan W."/>
            <person name="Jiang J.F."/>
            <person name="Wang Q."/>
            <person name="Zhang B."/>
            <person name="Ji P."/>
            <person name="Bell-Sakyi L."/>
            <person name="Cui X.M."/>
            <person name="Yuan T.T."/>
            <person name="Jiang B.G."/>
            <person name="Yang W.F."/>
            <person name="Lam T.T."/>
            <person name="Chang Q.C."/>
            <person name="Ding S.J."/>
            <person name="Wang X.J."/>
            <person name="Zhu J.G."/>
            <person name="Ruan X.D."/>
            <person name="Zhao L."/>
            <person name="Wei J.T."/>
            <person name="Ye R.Z."/>
            <person name="Que T.C."/>
            <person name="Du C.H."/>
            <person name="Zhou Y.H."/>
            <person name="Cheng J.X."/>
            <person name="Dai P.F."/>
            <person name="Guo W.B."/>
            <person name="Han X.H."/>
            <person name="Huang E.J."/>
            <person name="Li L.F."/>
            <person name="Wei W."/>
            <person name="Gao Y.C."/>
            <person name="Liu J.Z."/>
            <person name="Shao H.Z."/>
            <person name="Wang X."/>
            <person name="Wang C.C."/>
            <person name="Yang T.C."/>
            <person name="Huo Q.B."/>
            <person name="Li W."/>
            <person name="Chen H.Y."/>
            <person name="Chen S.E."/>
            <person name="Zhou L.G."/>
            <person name="Ni X.B."/>
            <person name="Tian J.H."/>
            <person name="Sheng Y."/>
            <person name="Liu T."/>
            <person name="Pan Y.S."/>
            <person name="Xia L.Y."/>
            <person name="Li J."/>
            <person name="Zhao F."/>
            <person name="Cao W.C."/>
        </authorList>
    </citation>
    <scope>NUCLEOTIDE SEQUENCE [LARGE SCALE GENOMIC DNA]</scope>
    <source>
        <strain evidence="2">HaeL-2018</strain>
    </source>
</reference>
<organism evidence="2 3">
    <name type="scientific">Haemaphysalis longicornis</name>
    <name type="common">Bush tick</name>
    <dbReference type="NCBI Taxonomy" id="44386"/>
    <lineage>
        <taxon>Eukaryota</taxon>
        <taxon>Metazoa</taxon>
        <taxon>Ecdysozoa</taxon>
        <taxon>Arthropoda</taxon>
        <taxon>Chelicerata</taxon>
        <taxon>Arachnida</taxon>
        <taxon>Acari</taxon>
        <taxon>Parasitiformes</taxon>
        <taxon>Ixodida</taxon>
        <taxon>Ixodoidea</taxon>
        <taxon>Ixodidae</taxon>
        <taxon>Haemaphysalinae</taxon>
        <taxon>Haemaphysalis</taxon>
    </lineage>
</organism>
<evidence type="ECO:0000256" key="1">
    <source>
        <dbReference type="SAM" id="MobiDB-lite"/>
    </source>
</evidence>
<gene>
    <name evidence="2" type="ORF">HPB48_010472</name>
</gene>
<feature type="compositionally biased region" description="Polar residues" evidence="1">
    <location>
        <begin position="105"/>
        <end position="116"/>
    </location>
</feature>
<keyword evidence="3" id="KW-1185">Reference proteome</keyword>
<accession>A0A9J6FEK0</accession>
<proteinExistence type="predicted"/>
<dbReference type="OrthoDB" id="6509026at2759"/>
<evidence type="ECO:0000313" key="2">
    <source>
        <dbReference type="EMBL" id="KAH9364678.1"/>
    </source>
</evidence>
<name>A0A9J6FEK0_HAELO</name>